<proteinExistence type="predicted"/>
<dbReference type="NCBIfam" id="NF005117">
    <property type="entry name" value="PRK06549.1"/>
    <property type="match status" value="1"/>
</dbReference>
<dbReference type="InterPro" id="IPR000089">
    <property type="entry name" value="Biotin_lipoyl"/>
</dbReference>
<dbReference type="AlphaFoldDB" id="A0A940PHW3"/>
<dbReference type="Pfam" id="PF00364">
    <property type="entry name" value="Biotin_lipoyl"/>
    <property type="match status" value="1"/>
</dbReference>
<dbReference type="InterPro" id="IPR050709">
    <property type="entry name" value="Biotin_Carboxyl_Carrier/Decarb"/>
</dbReference>
<protein>
    <submittedName>
        <fullName evidence="3">Acetyl-CoA carboxylase biotin carboxyl carrier protein subunit</fullName>
    </submittedName>
</protein>
<dbReference type="InterPro" id="IPR001882">
    <property type="entry name" value="Biotin_BS"/>
</dbReference>
<dbReference type="PANTHER" id="PTHR45266">
    <property type="entry name" value="OXALOACETATE DECARBOXYLASE ALPHA CHAIN"/>
    <property type="match status" value="1"/>
</dbReference>
<keyword evidence="4" id="KW-1185">Reference proteome</keyword>
<accession>A0A940PHW3</accession>
<dbReference type="RefSeq" id="WP_209531037.1">
    <property type="nucleotide sequence ID" value="NZ_JAEEGA010000015.1"/>
</dbReference>
<dbReference type="PANTHER" id="PTHR45266:SF3">
    <property type="entry name" value="OXALOACETATE DECARBOXYLASE ALPHA CHAIN"/>
    <property type="match status" value="1"/>
</dbReference>
<dbReference type="PROSITE" id="PS00188">
    <property type="entry name" value="BIOTIN"/>
    <property type="match status" value="1"/>
</dbReference>
<evidence type="ECO:0000313" key="4">
    <source>
        <dbReference type="Proteomes" id="UP000674938"/>
    </source>
</evidence>
<dbReference type="FunFam" id="2.40.50.100:FF:000003">
    <property type="entry name" value="Acetyl-CoA carboxylase biotin carboxyl carrier protein"/>
    <property type="match status" value="1"/>
</dbReference>
<comment type="caution">
    <text evidence="3">The sequence shown here is derived from an EMBL/GenBank/DDBJ whole genome shotgun (WGS) entry which is preliminary data.</text>
</comment>
<dbReference type="SUPFAM" id="SSF51230">
    <property type="entry name" value="Single hybrid motif"/>
    <property type="match status" value="1"/>
</dbReference>
<dbReference type="InterPro" id="IPR011053">
    <property type="entry name" value="Single_hybrid_motif"/>
</dbReference>
<name>A0A940PHW3_9ENTE</name>
<evidence type="ECO:0000256" key="1">
    <source>
        <dbReference type="ARBA" id="ARBA00023267"/>
    </source>
</evidence>
<evidence type="ECO:0000313" key="3">
    <source>
        <dbReference type="EMBL" id="MBP1043223.1"/>
    </source>
</evidence>
<gene>
    <name evidence="3" type="ORF">I6N95_19570</name>
</gene>
<organism evidence="3 4">
    <name type="scientific">Vagococcus allomyrinae</name>
    <dbReference type="NCBI Taxonomy" id="2794353"/>
    <lineage>
        <taxon>Bacteria</taxon>
        <taxon>Bacillati</taxon>
        <taxon>Bacillota</taxon>
        <taxon>Bacilli</taxon>
        <taxon>Lactobacillales</taxon>
        <taxon>Enterococcaceae</taxon>
        <taxon>Vagococcus</taxon>
    </lineage>
</organism>
<feature type="domain" description="Lipoyl-binding" evidence="2">
    <location>
        <begin position="50"/>
        <end position="129"/>
    </location>
</feature>
<dbReference type="CDD" id="cd06850">
    <property type="entry name" value="biotinyl_domain"/>
    <property type="match status" value="1"/>
</dbReference>
<sequence length="129" mass="13401">MLRKFKISIDGKAYLVEMEEVGGVSGSVVSPVAAPVATSVPVEVAPTTEIVPVSSTDVEGEAMTSPMPGTIIKILVNVGDEVQENQPLMILEAMKMENQVVATKNGKVAGIHTLLGSVVNAGDELITIA</sequence>
<dbReference type="Gene3D" id="2.40.50.100">
    <property type="match status" value="1"/>
</dbReference>
<evidence type="ECO:0000259" key="2">
    <source>
        <dbReference type="PROSITE" id="PS50968"/>
    </source>
</evidence>
<keyword evidence="1" id="KW-0092">Biotin</keyword>
<dbReference type="EMBL" id="JAEEGA010000015">
    <property type="protein sequence ID" value="MBP1043223.1"/>
    <property type="molecule type" value="Genomic_DNA"/>
</dbReference>
<dbReference type="Proteomes" id="UP000674938">
    <property type="component" value="Unassembled WGS sequence"/>
</dbReference>
<dbReference type="PROSITE" id="PS50968">
    <property type="entry name" value="BIOTINYL_LIPOYL"/>
    <property type="match status" value="1"/>
</dbReference>
<reference evidence="3" key="1">
    <citation type="submission" date="2020-12" db="EMBL/GenBank/DDBJ databases">
        <title>Vagococcus allomyrinae sp. nov. and Enterococcus lavae sp. nov., isolated from the larvae of Allomyrina dichotoma.</title>
        <authorList>
            <person name="Lee S.D."/>
        </authorList>
    </citation>
    <scope>NUCLEOTIDE SEQUENCE</scope>
    <source>
        <strain evidence="3">BWB3-3</strain>
    </source>
</reference>